<feature type="region of interest" description="Disordered" evidence="1">
    <location>
        <begin position="51"/>
        <end position="77"/>
    </location>
</feature>
<evidence type="ECO:0000313" key="3">
    <source>
        <dbReference type="Proteomes" id="UP000245802"/>
    </source>
</evidence>
<name>A0A2Z3H7N8_9BACT</name>
<dbReference type="EMBL" id="CP025958">
    <property type="protein sequence ID" value="AWM37030.1"/>
    <property type="molecule type" value="Genomic_DNA"/>
</dbReference>
<keyword evidence="3" id="KW-1185">Reference proteome</keyword>
<dbReference type="Proteomes" id="UP000245802">
    <property type="component" value="Chromosome"/>
</dbReference>
<organism evidence="2 3">
    <name type="scientific">Gemmata obscuriglobus</name>
    <dbReference type="NCBI Taxonomy" id="114"/>
    <lineage>
        <taxon>Bacteria</taxon>
        <taxon>Pseudomonadati</taxon>
        <taxon>Planctomycetota</taxon>
        <taxon>Planctomycetia</taxon>
        <taxon>Gemmatales</taxon>
        <taxon>Gemmataceae</taxon>
        <taxon>Gemmata</taxon>
    </lineage>
</organism>
<evidence type="ECO:0000256" key="1">
    <source>
        <dbReference type="SAM" id="MobiDB-lite"/>
    </source>
</evidence>
<dbReference type="KEGG" id="gog:C1280_08355"/>
<reference evidence="2 3" key="1">
    <citation type="submission" date="2018-01" db="EMBL/GenBank/DDBJ databases">
        <title>G. obscuriglobus.</title>
        <authorList>
            <person name="Franke J."/>
            <person name="Blomberg W."/>
            <person name="Selmecki A."/>
        </authorList>
    </citation>
    <scope>NUCLEOTIDE SEQUENCE [LARGE SCALE GENOMIC DNA]</scope>
    <source>
        <strain evidence="2 3">DSM 5831</strain>
    </source>
</reference>
<proteinExistence type="predicted"/>
<dbReference type="RefSeq" id="WP_010033366.1">
    <property type="nucleotide sequence ID" value="NZ_CP025958.1"/>
</dbReference>
<gene>
    <name evidence="2" type="ORF">C1280_08355</name>
</gene>
<protein>
    <submittedName>
        <fullName evidence="2">Uncharacterized protein</fullName>
    </submittedName>
</protein>
<sequence length="130" mass="14226">MDTTQKRYRMLKTLPGSRNGIKVETFTKGETYSLNPELAEQFYHEAAIEEVTGSPADAREKKVTGPTETKAGEAGVDLSTQNVEELVALARDTYGLDVDTTMGEAALRALIEQAESAEDDATAKKTKKRK</sequence>
<evidence type="ECO:0000313" key="2">
    <source>
        <dbReference type="EMBL" id="AWM37030.1"/>
    </source>
</evidence>
<dbReference type="AlphaFoldDB" id="A0A2Z3H7N8"/>
<accession>A0A2Z3H7N8</accession>